<accession>A0A7Y4KVA7</accession>
<keyword evidence="4" id="KW-1185">Reference proteome</keyword>
<sequence>MTSDSRQVRLFYVAELTEMIRDAEPDERNGQLTAARASLALRRARLAGRALAACAMLASVALVWTLVTQSPRLSPWAFGAVLPICTVALGSLIRMRGRWRRLVEVADTDLGVPILAAISADAAHTVFLLNLYLRGAGEVAGLPEPIAVRSQLATIYSPMVNRSVPFFDALHRLREAWTKGDEQHWLAQNTRLAELCAEIDRLAERINAQIRDIAPHRRP</sequence>
<feature type="transmembrane region" description="Helical" evidence="1">
    <location>
        <begin position="46"/>
        <end position="67"/>
    </location>
</feature>
<keyword evidence="1" id="KW-1133">Transmembrane helix</keyword>
<dbReference type="RefSeq" id="WP_171671035.1">
    <property type="nucleotide sequence ID" value="NZ_BAAAGT010000003.1"/>
</dbReference>
<keyword evidence="1" id="KW-0472">Membrane</keyword>
<keyword evidence="1" id="KW-0812">Transmembrane</keyword>
<dbReference type="AlphaFoldDB" id="A0A7Y4KVA7"/>
<evidence type="ECO:0000313" key="2">
    <source>
        <dbReference type="EMBL" id="MBB6568031.1"/>
    </source>
</evidence>
<dbReference type="EMBL" id="JABJRC010000001">
    <property type="protein sequence ID" value="NOL39375.1"/>
    <property type="molecule type" value="Genomic_DNA"/>
</dbReference>
<evidence type="ECO:0000256" key="1">
    <source>
        <dbReference type="SAM" id="Phobius"/>
    </source>
</evidence>
<reference evidence="3 4" key="1">
    <citation type="submission" date="2020-05" db="EMBL/GenBank/DDBJ databases">
        <title>Genome sequence of Kribbella sandramycini ATCC 39419.</title>
        <authorList>
            <person name="Maclea K.S."/>
            <person name="Fair J.L."/>
        </authorList>
    </citation>
    <scope>NUCLEOTIDE SEQUENCE [LARGE SCALE GENOMIC DNA]</scope>
    <source>
        <strain evidence="3 4">ATCC 39419</strain>
    </source>
</reference>
<protein>
    <submittedName>
        <fullName evidence="3">Uncharacterized protein</fullName>
    </submittedName>
</protein>
<comment type="caution">
    <text evidence="3">The sequence shown here is derived from an EMBL/GenBank/DDBJ whole genome shotgun (WGS) entry which is preliminary data.</text>
</comment>
<gene>
    <name evidence="2" type="ORF">HNR71_003668</name>
    <name evidence="3" type="ORF">HPO96_03860</name>
</gene>
<name>A0A7Y4KVA7_9ACTN</name>
<organism evidence="3 4">
    <name type="scientific">Kribbella sandramycini</name>
    <dbReference type="NCBI Taxonomy" id="60450"/>
    <lineage>
        <taxon>Bacteria</taxon>
        <taxon>Bacillati</taxon>
        <taxon>Actinomycetota</taxon>
        <taxon>Actinomycetes</taxon>
        <taxon>Propionibacteriales</taxon>
        <taxon>Kribbellaceae</taxon>
        <taxon>Kribbella</taxon>
    </lineage>
</organism>
<evidence type="ECO:0000313" key="4">
    <source>
        <dbReference type="Proteomes" id="UP000534306"/>
    </source>
</evidence>
<dbReference type="Proteomes" id="UP000553957">
    <property type="component" value="Unassembled WGS sequence"/>
</dbReference>
<reference evidence="2 5" key="2">
    <citation type="submission" date="2020-08" db="EMBL/GenBank/DDBJ databases">
        <title>Sequencing the genomes of 1000 actinobacteria strains.</title>
        <authorList>
            <person name="Klenk H.-P."/>
        </authorList>
    </citation>
    <scope>NUCLEOTIDE SEQUENCE [LARGE SCALE GENOMIC DNA]</scope>
    <source>
        <strain evidence="2 5">DSM 15626</strain>
    </source>
</reference>
<evidence type="ECO:0000313" key="5">
    <source>
        <dbReference type="Proteomes" id="UP000553957"/>
    </source>
</evidence>
<proteinExistence type="predicted"/>
<evidence type="ECO:0000313" key="3">
    <source>
        <dbReference type="EMBL" id="NOL39375.1"/>
    </source>
</evidence>
<dbReference type="EMBL" id="JACHKF010000001">
    <property type="protein sequence ID" value="MBB6568031.1"/>
    <property type="molecule type" value="Genomic_DNA"/>
</dbReference>
<dbReference type="Proteomes" id="UP000534306">
    <property type="component" value="Unassembled WGS sequence"/>
</dbReference>
<feature type="transmembrane region" description="Helical" evidence="1">
    <location>
        <begin position="73"/>
        <end position="93"/>
    </location>
</feature>